<dbReference type="Gene3D" id="1.20.5.110">
    <property type="match status" value="2"/>
</dbReference>
<keyword evidence="5" id="KW-0472">Membrane</keyword>
<feature type="region of interest" description="Disordered" evidence="6">
    <location>
        <begin position="29"/>
        <end position="50"/>
    </location>
</feature>
<proteinExistence type="inferred from homology"/>
<dbReference type="GO" id="GO:0031201">
    <property type="term" value="C:SNARE complex"/>
    <property type="evidence" value="ECO:0007669"/>
    <property type="project" value="InterPro"/>
</dbReference>
<evidence type="ECO:0000256" key="2">
    <source>
        <dbReference type="ARBA" id="ARBA00009480"/>
    </source>
</evidence>
<dbReference type="PANTHER" id="PTHR19305">
    <property type="entry name" value="SYNAPTOSOMAL ASSOCIATED PROTEIN"/>
    <property type="match status" value="1"/>
</dbReference>
<comment type="caution">
    <text evidence="8">The sequence shown here is derived from an EMBL/GenBank/DDBJ whole genome shotgun (WGS) entry which is preliminary data.</text>
</comment>
<evidence type="ECO:0000259" key="7">
    <source>
        <dbReference type="PROSITE" id="PS50192"/>
    </source>
</evidence>
<dbReference type="Proteomes" id="UP001205105">
    <property type="component" value="Unassembled WGS sequence"/>
</dbReference>
<comment type="similarity">
    <text evidence="2">Belongs to the SNAP-25 family.</text>
</comment>
<sequence>MMRLARCSVSSSNTDPSLLADCSVRSAMAADQQRPHTQLPRLQPPTDAQNNDEARLIQAAKWEHQQTTRAARRCLQVVNETRDVAAATLVALDRQGQQLERAAHGVEQAHENVQHAGRILAFMSRLCCFRNSWNDPDLEREARHGEEISRQRAEGAVVAAHSAYGYAAKRAAVCEVVGKSAAGAACADEAAARSRAEAAALADDPAWSGLIAAVPGPLGEERQQRRDAAAGLLGHGLLAKDRQVLQSESAAQEAYLDQVGAAVDALKAMGQAMGDELQEQVPKIDALQQRTEAAGVSLKGVSRGAARLVGDAPRQRQRRGAAQAPSWAADQDASAAAVARAAVAAAPTVAKYGSMRLR</sequence>
<keyword evidence="3" id="KW-0813">Transport</keyword>
<dbReference type="GO" id="GO:0005484">
    <property type="term" value="F:SNAP receptor activity"/>
    <property type="evidence" value="ECO:0007669"/>
    <property type="project" value="InterPro"/>
</dbReference>
<gene>
    <name evidence="8" type="ORF">COHA_007975</name>
</gene>
<dbReference type="InterPro" id="IPR000727">
    <property type="entry name" value="T_SNARE_dom"/>
</dbReference>
<dbReference type="PROSITE" id="PS50192">
    <property type="entry name" value="T_SNARE"/>
    <property type="match status" value="1"/>
</dbReference>
<dbReference type="SUPFAM" id="SSF58038">
    <property type="entry name" value="SNARE fusion complex"/>
    <property type="match status" value="2"/>
</dbReference>
<evidence type="ECO:0000256" key="3">
    <source>
        <dbReference type="ARBA" id="ARBA00022448"/>
    </source>
</evidence>
<accession>A0AAD5DKT1</accession>
<dbReference type="InterPro" id="IPR044766">
    <property type="entry name" value="NPSN/SNAP25-like_N_SNARE"/>
</dbReference>
<dbReference type="CDD" id="cd15841">
    <property type="entry name" value="SNARE_Qc"/>
    <property type="match status" value="1"/>
</dbReference>
<evidence type="ECO:0000256" key="4">
    <source>
        <dbReference type="ARBA" id="ARBA00022927"/>
    </source>
</evidence>
<dbReference type="GO" id="GO:0015031">
    <property type="term" value="P:protein transport"/>
    <property type="evidence" value="ECO:0007669"/>
    <property type="project" value="UniProtKB-KW"/>
</dbReference>
<name>A0AAD5DKT1_9CHLO</name>
<dbReference type="AlphaFoldDB" id="A0AAD5DKT1"/>
<evidence type="ECO:0000256" key="1">
    <source>
        <dbReference type="ARBA" id="ARBA00004370"/>
    </source>
</evidence>
<organism evidence="8 9">
    <name type="scientific">Chlorella ohadii</name>
    <dbReference type="NCBI Taxonomy" id="2649997"/>
    <lineage>
        <taxon>Eukaryota</taxon>
        <taxon>Viridiplantae</taxon>
        <taxon>Chlorophyta</taxon>
        <taxon>core chlorophytes</taxon>
        <taxon>Trebouxiophyceae</taxon>
        <taxon>Chlorellales</taxon>
        <taxon>Chlorellaceae</taxon>
        <taxon>Chlorella clade</taxon>
        <taxon>Chlorella</taxon>
    </lineage>
</organism>
<reference evidence="8" key="1">
    <citation type="submission" date="2020-11" db="EMBL/GenBank/DDBJ databases">
        <title>Chlorella ohadii genome sequencing and assembly.</title>
        <authorList>
            <person name="Murik O."/>
            <person name="Treves H."/>
            <person name="Kedem I."/>
            <person name="Shotland Y."/>
            <person name="Kaplan A."/>
        </authorList>
    </citation>
    <scope>NUCLEOTIDE SEQUENCE</scope>
    <source>
        <strain evidence="8">1</strain>
    </source>
</reference>
<dbReference type="GO" id="GO:0005886">
    <property type="term" value="C:plasma membrane"/>
    <property type="evidence" value="ECO:0007669"/>
    <property type="project" value="TreeGrafter"/>
</dbReference>
<comment type="subcellular location">
    <subcellularLocation>
        <location evidence="1">Membrane</location>
    </subcellularLocation>
</comment>
<evidence type="ECO:0000313" key="8">
    <source>
        <dbReference type="EMBL" id="KAI7838228.1"/>
    </source>
</evidence>
<evidence type="ECO:0000256" key="6">
    <source>
        <dbReference type="SAM" id="MobiDB-lite"/>
    </source>
</evidence>
<keyword evidence="4" id="KW-0653">Protein transport</keyword>
<keyword evidence="9" id="KW-1185">Reference proteome</keyword>
<evidence type="ECO:0000256" key="5">
    <source>
        <dbReference type="ARBA" id="ARBA00023136"/>
    </source>
</evidence>
<dbReference type="CDD" id="cd15861">
    <property type="entry name" value="SNARE_SNAP25N_23N_29N_SEC9N"/>
    <property type="match status" value="1"/>
</dbReference>
<dbReference type="SMART" id="SM00397">
    <property type="entry name" value="t_SNARE"/>
    <property type="match status" value="2"/>
</dbReference>
<evidence type="ECO:0000313" key="9">
    <source>
        <dbReference type="Proteomes" id="UP001205105"/>
    </source>
</evidence>
<dbReference type="PANTHER" id="PTHR19305:SF9">
    <property type="entry name" value="SYNAPTOSOMAL-ASSOCIATED PROTEIN 29"/>
    <property type="match status" value="1"/>
</dbReference>
<protein>
    <recommendedName>
        <fullName evidence="7">t-SNARE coiled-coil homology domain-containing protein</fullName>
    </recommendedName>
</protein>
<feature type="domain" description="T-SNARE coiled-coil homology" evidence="7">
    <location>
        <begin position="246"/>
        <end position="308"/>
    </location>
</feature>
<dbReference type="EMBL" id="JADXDR010000132">
    <property type="protein sequence ID" value="KAI7838228.1"/>
    <property type="molecule type" value="Genomic_DNA"/>
</dbReference>